<protein>
    <submittedName>
        <fullName evidence="1">GIY-YIG nuclease family protein</fullName>
    </submittedName>
</protein>
<accession>A0A6B3ZBV0</accession>
<comment type="caution">
    <text evidence="1">The sequence shown here is derived from an EMBL/GenBank/DDBJ whole genome shotgun (WGS) entry which is preliminary data.</text>
</comment>
<dbReference type="EMBL" id="SWOY01000015">
    <property type="protein sequence ID" value="NFG18771.1"/>
    <property type="molecule type" value="Genomic_DNA"/>
</dbReference>
<evidence type="ECO:0000313" key="1">
    <source>
        <dbReference type="EMBL" id="NFG18771.1"/>
    </source>
</evidence>
<evidence type="ECO:0000313" key="2">
    <source>
        <dbReference type="Proteomes" id="UP000478995"/>
    </source>
</evidence>
<dbReference type="AlphaFoldDB" id="A0A6B3ZBV0"/>
<dbReference type="SUPFAM" id="SSF82771">
    <property type="entry name" value="GIY-YIG endonuclease"/>
    <property type="match status" value="1"/>
</dbReference>
<dbReference type="Gene3D" id="3.40.1440.10">
    <property type="entry name" value="GIY-YIG endonuclease"/>
    <property type="match status" value="1"/>
</dbReference>
<name>A0A6B3ZBV0_CLOBO</name>
<dbReference type="InterPro" id="IPR035901">
    <property type="entry name" value="GIY-YIG_endonuc_sf"/>
</dbReference>
<sequence length="119" mass="14323">MDKQRRKDLLEKYKQLKTYMGVIKITNNVNGKIYIDSYPNLKNQWLTLQVQLTMGKHNNSQLIKDWKEFGSEAFTYEVLEEKEADDVTDMKWELKKMKKPWLQKLEPYGERGYNKLSKK</sequence>
<organism evidence="1 2">
    <name type="scientific">Clostridium botulinum</name>
    <dbReference type="NCBI Taxonomy" id="1491"/>
    <lineage>
        <taxon>Bacteria</taxon>
        <taxon>Bacillati</taxon>
        <taxon>Bacillota</taxon>
        <taxon>Clostridia</taxon>
        <taxon>Eubacteriales</taxon>
        <taxon>Clostridiaceae</taxon>
        <taxon>Clostridium</taxon>
    </lineage>
</organism>
<proteinExistence type="predicted"/>
<gene>
    <name evidence="1" type="ORF">FC794_18730</name>
</gene>
<dbReference type="RefSeq" id="WP_003388895.1">
    <property type="nucleotide sequence ID" value="NZ_CP013246.1"/>
</dbReference>
<dbReference type="Proteomes" id="UP000478995">
    <property type="component" value="Unassembled WGS sequence"/>
</dbReference>
<dbReference type="CDD" id="cd10451">
    <property type="entry name" value="GIY-YIG_LuxR_like"/>
    <property type="match status" value="1"/>
</dbReference>
<reference evidence="1 2" key="1">
    <citation type="submission" date="2019-04" db="EMBL/GenBank/DDBJ databases">
        <title>Genome sequencing of Clostridium botulinum Groups I-IV and Clostridium butyricum.</title>
        <authorList>
            <person name="Brunt J."/>
            <person name="Van Vliet A.H.M."/>
            <person name="Stringer S.C."/>
            <person name="Carter A.T."/>
            <person name="Peck M.W."/>
        </authorList>
    </citation>
    <scope>NUCLEOTIDE SEQUENCE [LARGE SCALE GENOMIC DNA]</scope>
    <source>
        <strain evidence="1 2">IFR 18/037</strain>
    </source>
</reference>